<organism evidence="4 5">
    <name type="scientific">Miscanthus lutarioriparius</name>
    <dbReference type="NCBI Taxonomy" id="422564"/>
    <lineage>
        <taxon>Eukaryota</taxon>
        <taxon>Viridiplantae</taxon>
        <taxon>Streptophyta</taxon>
        <taxon>Embryophyta</taxon>
        <taxon>Tracheophyta</taxon>
        <taxon>Spermatophyta</taxon>
        <taxon>Magnoliopsida</taxon>
        <taxon>Liliopsida</taxon>
        <taxon>Poales</taxon>
        <taxon>Poaceae</taxon>
        <taxon>PACMAD clade</taxon>
        <taxon>Panicoideae</taxon>
        <taxon>Andropogonodae</taxon>
        <taxon>Andropogoneae</taxon>
        <taxon>Saccharinae</taxon>
        <taxon>Miscanthus</taxon>
    </lineage>
</organism>
<dbReference type="CDD" id="cd23767">
    <property type="entry name" value="IQCD"/>
    <property type="match status" value="1"/>
</dbReference>
<dbReference type="PROSITE" id="PS50096">
    <property type="entry name" value="IQ"/>
    <property type="match status" value="2"/>
</dbReference>
<keyword evidence="1" id="KW-0112">Calmodulin-binding</keyword>
<evidence type="ECO:0000256" key="3">
    <source>
        <dbReference type="ARBA" id="ARBA00045534"/>
    </source>
</evidence>
<comment type="function">
    <text evidence="3">May be involved in cooperative interactions with calmodulins or calmodulin-like proteins. Recruits calmodulin proteins to microtubules, thus being a potential scaffold in cellular signaling and trafficking. May associate with nucleic acids and regulate gene expression at the transcriptional or post-transcriptional level.</text>
</comment>
<evidence type="ECO:0000256" key="2">
    <source>
        <dbReference type="ARBA" id="ARBA00024341"/>
    </source>
</evidence>
<evidence type="ECO:0000313" key="4">
    <source>
        <dbReference type="EMBL" id="CAD6201848.1"/>
    </source>
</evidence>
<keyword evidence="5" id="KW-1185">Reference proteome</keyword>
<name>A0A811M6Z4_9POAL</name>
<comment type="similarity">
    <text evidence="2">Belongs to the IQD family.</text>
</comment>
<dbReference type="InterPro" id="IPR027417">
    <property type="entry name" value="P-loop_NTPase"/>
</dbReference>
<sequence length="297" mass="32094">MARAGGLFCLVSPVRGEPSDRRSRRRSSAACICCVGPHHKPSSGAPDADLRVRLPLISCCSGGDVRGRSSGAARTPRTPRTPCTPTARRLCGVRSRTPRRGQVCCFPVASAGPGPAGVARTPRTPATQQRACCVRVPAQQGPGSAKLGRRRRWFRSARQAGAQTTLHFRGAGRDTAHAGNSNNKSLTEAEMAAAAAEEETCSNDEYALLCREGFSREDVAAVTIQAYFRGHLARRAFRALKSLVRIQAVARGAFVRRQAEVAIHCMQAMARLQARVRARRMLSVAKPELQEEQLLQS</sequence>
<dbReference type="PANTHER" id="PTHR32295">
    <property type="entry name" value="IQ-DOMAIN 5-RELATED"/>
    <property type="match status" value="1"/>
</dbReference>
<evidence type="ECO:0000256" key="1">
    <source>
        <dbReference type="ARBA" id="ARBA00022860"/>
    </source>
</evidence>
<dbReference type="SMART" id="SM00015">
    <property type="entry name" value="IQ"/>
    <property type="match status" value="2"/>
</dbReference>
<dbReference type="Pfam" id="PF00612">
    <property type="entry name" value="IQ"/>
    <property type="match status" value="1"/>
</dbReference>
<dbReference type="Gene3D" id="1.20.5.190">
    <property type="match status" value="1"/>
</dbReference>
<reference evidence="4" key="1">
    <citation type="submission" date="2020-10" db="EMBL/GenBank/DDBJ databases">
        <authorList>
            <person name="Han B."/>
            <person name="Lu T."/>
            <person name="Zhao Q."/>
            <person name="Huang X."/>
            <person name="Zhao Y."/>
        </authorList>
    </citation>
    <scope>NUCLEOTIDE SEQUENCE</scope>
</reference>
<dbReference type="Proteomes" id="UP000604825">
    <property type="component" value="Unassembled WGS sequence"/>
</dbReference>
<comment type="caution">
    <text evidence="4">The sequence shown here is derived from an EMBL/GenBank/DDBJ whole genome shotgun (WGS) entry which is preliminary data.</text>
</comment>
<evidence type="ECO:0000313" key="5">
    <source>
        <dbReference type="Proteomes" id="UP000604825"/>
    </source>
</evidence>
<dbReference type="SUPFAM" id="SSF52540">
    <property type="entry name" value="P-loop containing nucleoside triphosphate hydrolases"/>
    <property type="match status" value="1"/>
</dbReference>
<accession>A0A811M6Z4</accession>
<proteinExistence type="inferred from homology"/>
<dbReference type="GO" id="GO:0005516">
    <property type="term" value="F:calmodulin binding"/>
    <property type="evidence" value="ECO:0007669"/>
    <property type="project" value="UniProtKB-KW"/>
</dbReference>
<dbReference type="PANTHER" id="PTHR32295:SF108">
    <property type="entry name" value="PROTEIN IQ-DOMAIN 20"/>
    <property type="match status" value="1"/>
</dbReference>
<dbReference type="InterPro" id="IPR000048">
    <property type="entry name" value="IQ_motif_EF-hand-BS"/>
</dbReference>
<protein>
    <submittedName>
        <fullName evidence="4">Uncharacterized protein</fullName>
    </submittedName>
</protein>
<dbReference type="OrthoDB" id="694295at2759"/>
<dbReference type="EMBL" id="CAJGYO010000001">
    <property type="protein sequence ID" value="CAD6201848.1"/>
    <property type="molecule type" value="Genomic_DNA"/>
</dbReference>
<gene>
    <name evidence="4" type="ORF">NCGR_LOCUS286</name>
</gene>
<dbReference type="AlphaFoldDB" id="A0A811M6Z4"/>